<dbReference type="PANTHER" id="PTHR33751">
    <property type="entry name" value="CBB3-TYPE CYTOCHROME C OXIDASE SUBUNIT FIXP"/>
    <property type="match status" value="1"/>
</dbReference>
<feature type="signal peptide" evidence="10">
    <location>
        <begin position="1"/>
        <end position="20"/>
    </location>
</feature>
<evidence type="ECO:0000256" key="10">
    <source>
        <dbReference type="SAM" id="SignalP"/>
    </source>
</evidence>
<evidence type="ECO:0000256" key="9">
    <source>
        <dbReference type="PIRSR" id="PIRSR000005-2"/>
    </source>
</evidence>
<feature type="binding site" description="axial binding residue" evidence="9">
    <location>
        <position position="85"/>
    </location>
    <ligand>
        <name>heme c</name>
        <dbReference type="ChEBI" id="CHEBI:61717"/>
        <label>1</label>
    </ligand>
    <ligandPart>
        <name>Fe</name>
        <dbReference type="ChEBI" id="CHEBI:18248"/>
    </ligandPart>
</feature>
<comment type="caution">
    <text evidence="12">The sequence shown here is derived from an EMBL/GenBank/DDBJ whole genome shotgun (WGS) entry which is preliminary data.</text>
</comment>
<gene>
    <name evidence="12" type="ORF">HNP49_003508</name>
</gene>
<dbReference type="RefSeq" id="WP_184685445.1">
    <property type="nucleotide sequence ID" value="NZ_JACHLL010000008.1"/>
</dbReference>
<comment type="PTM">
    <text evidence="8">Binds 2 heme c groups covalently per subunit.</text>
</comment>
<evidence type="ECO:0000259" key="11">
    <source>
        <dbReference type="PROSITE" id="PS51007"/>
    </source>
</evidence>
<evidence type="ECO:0000313" key="12">
    <source>
        <dbReference type="EMBL" id="MBB6343306.1"/>
    </source>
</evidence>
<dbReference type="EMBL" id="JACHLL010000008">
    <property type="protein sequence ID" value="MBB6343306.1"/>
    <property type="molecule type" value="Genomic_DNA"/>
</dbReference>
<feature type="binding site" description="axial binding residue" evidence="9">
    <location>
        <position position="136"/>
    </location>
    <ligand>
        <name>heme c</name>
        <dbReference type="ChEBI" id="CHEBI:61717"/>
        <label>2</label>
    </ligand>
    <ligandPart>
        <name>Fe</name>
        <dbReference type="ChEBI" id="CHEBI:18248"/>
    </ligandPart>
</feature>
<reference evidence="12 13" key="1">
    <citation type="submission" date="2020-08" db="EMBL/GenBank/DDBJ databases">
        <title>Functional genomics of gut bacteria from endangered species of beetles.</title>
        <authorList>
            <person name="Carlos-Shanley C."/>
        </authorList>
    </citation>
    <scope>NUCLEOTIDE SEQUENCE [LARGE SCALE GENOMIC DNA]</scope>
    <source>
        <strain evidence="12 13">S00202</strain>
    </source>
</reference>
<feature type="binding site" description="covalent" evidence="8">
    <location>
        <position position="37"/>
    </location>
    <ligand>
        <name>heme c</name>
        <dbReference type="ChEBI" id="CHEBI:61717"/>
        <label>1</label>
    </ligand>
</feature>
<dbReference type="Gene3D" id="1.10.760.10">
    <property type="entry name" value="Cytochrome c-like domain"/>
    <property type="match status" value="2"/>
</dbReference>
<evidence type="ECO:0000256" key="6">
    <source>
        <dbReference type="ARBA" id="ARBA00022982"/>
    </source>
</evidence>
<protein>
    <submittedName>
        <fullName evidence="12">Cbb3-type cytochrome c oxidase subunit III</fullName>
    </submittedName>
</protein>
<dbReference type="GO" id="GO:0005506">
    <property type="term" value="F:iron ion binding"/>
    <property type="evidence" value="ECO:0007669"/>
    <property type="project" value="InterPro"/>
</dbReference>
<evidence type="ECO:0000256" key="3">
    <source>
        <dbReference type="ARBA" id="ARBA00022617"/>
    </source>
</evidence>
<feature type="binding site" description="covalent" evidence="8">
    <location>
        <position position="132"/>
    </location>
    <ligand>
        <name>heme c</name>
        <dbReference type="ChEBI" id="CHEBI:61717"/>
        <label>2</label>
    </ligand>
</feature>
<keyword evidence="13" id="KW-1185">Reference proteome</keyword>
<dbReference type="Proteomes" id="UP000557193">
    <property type="component" value="Unassembled WGS sequence"/>
</dbReference>
<proteinExistence type="predicted"/>
<feature type="chain" id="PRO_5031182817" evidence="10">
    <location>
        <begin position="21"/>
        <end position="208"/>
    </location>
</feature>
<feature type="binding site" description="covalent" evidence="8">
    <location>
        <position position="135"/>
    </location>
    <ligand>
        <name>heme c</name>
        <dbReference type="ChEBI" id="CHEBI:61717"/>
        <label>2</label>
    </ligand>
</feature>
<evidence type="ECO:0000256" key="5">
    <source>
        <dbReference type="ARBA" id="ARBA00022764"/>
    </source>
</evidence>
<keyword evidence="10" id="KW-0732">Signal</keyword>
<feature type="binding site" description="covalent" evidence="8">
    <location>
        <position position="34"/>
    </location>
    <ligand>
        <name>heme c</name>
        <dbReference type="ChEBI" id="CHEBI:61717"/>
        <label>1</label>
    </ligand>
</feature>
<dbReference type="InterPro" id="IPR036909">
    <property type="entry name" value="Cyt_c-like_dom_sf"/>
</dbReference>
<keyword evidence="3 8" id="KW-0349">Heme</keyword>
<accession>A0A7X0BW73</accession>
<keyword evidence="7 9" id="KW-0408">Iron</keyword>
<keyword evidence="6" id="KW-0249">Electron transport</keyword>
<evidence type="ECO:0000313" key="13">
    <source>
        <dbReference type="Proteomes" id="UP000557193"/>
    </source>
</evidence>
<evidence type="ECO:0000256" key="8">
    <source>
        <dbReference type="PIRSR" id="PIRSR000005-1"/>
    </source>
</evidence>
<name>A0A7X0BW73_9PSED</name>
<dbReference type="GO" id="GO:0042597">
    <property type="term" value="C:periplasmic space"/>
    <property type="evidence" value="ECO:0007669"/>
    <property type="project" value="UniProtKB-SubCell"/>
</dbReference>
<dbReference type="Pfam" id="PF00034">
    <property type="entry name" value="Cytochrom_C"/>
    <property type="match status" value="2"/>
</dbReference>
<dbReference type="PIRSF" id="PIRSF000005">
    <property type="entry name" value="Cytochrome_c4"/>
    <property type="match status" value="1"/>
</dbReference>
<evidence type="ECO:0000256" key="2">
    <source>
        <dbReference type="ARBA" id="ARBA00022448"/>
    </source>
</evidence>
<organism evidence="12 13">
    <name type="scientific">Pseudomonas fluvialis</name>
    <dbReference type="NCBI Taxonomy" id="1793966"/>
    <lineage>
        <taxon>Bacteria</taxon>
        <taxon>Pseudomonadati</taxon>
        <taxon>Pseudomonadota</taxon>
        <taxon>Gammaproteobacteria</taxon>
        <taxon>Pseudomonadales</taxon>
        <taxon>Pseudomonadaceae</taxon>
        <taxon>Pseudomonas</taxon>
    </lineage>
</organism>
<feature type="domain" description="Cytochrome c" evidence="11">
    <location>
        <begin position="21"/>
        <end position="109"/>
    </location>
</feature>
<evidence type="ECO:0000256" key="1">
    <source>
        <dbReference type="ARBA" id="ARBA00004418"/>
    </source>
</evidence>
<evidence type="ECO:0000256" key="4">
    <source>
        <dbReference type="ARBA" id="ARBA00022723"/>
    </source>
</evidence>
<sequence>MKAPIVCLSMFMLFSPFAVAADAAVGEKLFAATCVACHGAKAEGNPALQAPALAGQQADYLQRQLTQFRDGQRGAKAGDAGGAQMAPMAKALADDAAVANVAAYLASLPLPQVAASVQGDAAQGAKLYQSKCGACHGGQGEGNPAFSAPRLTTVGDAYLKTQVEHFRSGLRGYDAADRFGKQMKLMAGTVNEAELIDILAHLNSLGAK</sequence>
<keyword evidence="5" id="KW-0574">Periplasm</keyword>
<dbReference type="PROSITE" id="PS51007">
    <property type="entry name" value="CYTC"/>
    <property type="match status" value="2"/>
</dbReference>
<keyword evidence="2" id="KW-0813">Transport</keyword>
<evidence type="ECO:0000256" key="7">
    <source>
        <dbReference type="ARBA" id="ARBA00023004"/>
    </source>
</evidence>
<dbReference type="InterPro" id="IPR024167">
    <property type="entry name" value="Cytochrome_c4-like"/>
</dbReference>
<feature type="binding site" description="axial binding residue" evidence="9">
    <location>
        <position position="183"/>
    </location>
    <ligand>
        <name>heme c</name>
        <dbReference type="ChEBI" id="CHEBI:61717"/>
        <label>2</label>
    </ligand>
    <ligandPart>
        <name>Fe</name>
        <dbReference type="ChEBI" id="CHEBI:18248"/>
    </ligandPart>
</feature>
<dbReference type="GO" id="GO:0020037">
    <property type="term" value="F:heme binding"/>
    <property type="evidence" value="ECO:0007669"/>
    <property type="project" value="InterPro"/>
</dbReference>
<keyword evidence="4 9" id="KW-0479">Metal-binding</keyword>
<feature type="domain" description="Cytochrome c" evidence="11">
    <location>
        <begin position="119"/>
        <end position="206"/>
    </location>
</feature>
<dbReference type="GO" id="GO:0009055">
    <property type="term" value="F:electron transfer activity"/>
    <property type="evidence" value="ECO:0007669"/>
    <property type="project" value="InterPro"/>
</dbReference>
<dbReference type="AlphaFoldDB" id="A0A7X0BW73"/>
<dbReference type="SUPFAM" id="SSF46626">
    <property type="entry name" value="Cytochrome c"/>
    <property type="match status" value="2"/>
</dbReference>
<dbReference type="InterPro" id="IPR009056">
    <property type="entry name" value="Cyt_c-like_dom"/>
</dbReference>
<comment type="subcellular location">
    <subcellularLocation>
        <location evidence="1">Periplasm</location>
    </subcellularLocation>
</comment>
<dbReference type="InterPro" id="IPR050597">
    <property type="entry name" value="Cytochrome_c_Oxidase_Subunit"/>
</dbReference>
<feature type="binding site" description="axial binding residue" evidence="9">
    <location>
        <position position="38"/>
    </location>
    <ligand>
        <name>heme c</name>
        <dbReference type="ChEBI" id="CHEBI:61717"/>
        <label>1</label>
    </ligand>
    <ligandPart>
        <name>Fe</name>
        <dbReference type="ChEBI" id="CHEBI:18248"/>
    </ligandPart>
</feature>
<dbReference type="PANTHER" id="PTHR33751:SF9">
    <property type="entry name" value="CYTOCHROME C4"/>
    <property type="match status" value="1"/>
</dbReference>